<name>A0AAD7J8C4_9AGAR</name>
<gene>
    <name evidence="2" type="ORF">DFH07DRAFT_940100</name>
</gene>
<dbReference type="AlphaFoldDB" id="A0AAD7J8C4"/>
<dbReference type="InterPro" id="IPR057678">
    <property type="entry name" value="DUF7918"/>
</dbReference>
<proteinExistence type="predicted"/>
<dbReference type="Pfam" id="PF25534">
    <property type="entry name" value="DUF7918"/>
    <property type="match status" value="1"/>
</dbReference>
<feature type="domain" description="DUF7918" evidence="1">
    <location>
        <begin position="10"/>
        <end position="214"/>
    </location>
</feature>
<dbReference type="EMBL" id="JARJLG010000052">
    <property type="protein sequence ID" value="KAJ7759325.1"/>
    <property type="molecule type" value="Genomic_DNA"/>
</dbReference>
<sequence>MPELGRFSCWVEVDGVKVSEYSPEYSADRKEATCWIPSEVNKKFSIHWTDSKADRTRKIYGFVRIDGIDCGGRELIFAKTGGKWIGTGHRDSVSTSPTTRRPFIFGRQEITDDDNFLNAPISLDLGTIQLAFEDVVCYKTHPTLRQFVSLPPRKLHEQSKKAMGHSVQFGRETRTWSPYQSTTTETVCDTVERLAKFTFKYRPLDLLKANGIAPVDRPRLEKRAAAVEVVPDEDEEAIASKIKALQDQLAAVQNKKQRLLPGRIKKEIKAETSIFLPGEVIDLT</sequence>
<keyword evidence="3" id="KW-1185">Reference proteome</keyword>
<organism evidence="2 3">
    <name type="scientific">Mycena maculata</name>
    <dbReference type="NCBI Taxonomy" id="230809"/>
    <lineage>
        <taxon>Eukaryota</taxon>
        <taxon>Fungi</taxon>
        <taxon>Dikarya</taxon>
        <taxon>Basidiomycota</taxon>
        <taxon>Agaricomycotina</taxon>
        <taxon>Agaricomycetes</taxon>
        <taxon>Agaricomycetidae</taxon>
        <taxon>Agaricales</taxon>
        <taxon>Marasmiineae</taxon>
        <taxon>Mycenaceae</taxon>
        <taxon>Mycena</taxon>
    </lineage>
</organism>
<dbReference type="PANTHER" id="PTHR36223">
    <property type="entry name" value="BETA-LACTAMASE-TYPE TRANSPEPTIDASE FOLD DOMAIN CONTAINING PROTEIN"/>
    <property type="match status" value="1"/>
</dbReference>
<dbReference type="Proteomes" id="UP001215280">
    <property type="component" value="Unassembled WGS sequence"/>
</dbReference>
<accession>A0AAD7J8C4</accession>
<evidence type="ECO:0000259" key="1">
    <source>
        <dbReference type="Pfam" id="PF25534"/>
    </source>
</evidence>
<protein>
    <recommendedName>
        <fullName evidence="1">DUF7918 domain-containing protein</fullName>
    </recommendedName>
</protein>
<evidence type="ECO:0000313" key="2">
    <source>
        <dbReference type="EMBL" id="KAJ7759325.1"/>
    </source>
</evidence>
<dbReference type="PANTHER" id="PTHR36223:SF1">
    <property type="entry name" value="TRANSCRIPTION ELONGATION FACTOR EAF N-TERMINAL DOMAIN-CONTAINING PROTEIN"/>
    <property type="match status" value="1"/>
</dbReference>
<comment type="caution">
    <text evidence="2">The sequence shown here is derived from an EMBL/GenBank/DDBJ whole genome shotgun (WGS) entry which is preliminary data.</text>
</comment>
<evidence type="ECO:0000313" key="3">
    <source>
        <dbReference type="Proteomes" id="UP001215280"/>
    </source>
</evidence>
<reference evidence="2" key="1">
    <citation type="submission" date="2023-03" db="EMBL/GenBank/DDBJ databases">
        <title>Massive genome expansion in bonnet fungi (Mycena s.s.) driven by repeated elements and novel gene families across ecological guilds.</title>
        <authorList>
            <consortium name="Lawrence Berkeley National Laboratory"/>
            <person name="Harder C.B."/>
            <person name="Miyauchi S."/>
            <person name="Viragh M."/>
            <person name="Kuo A."/>
            <person name="Thoen E."/>
            <person name="Andreopoulos B."/>
            <person name="Lu D."/>
            <person name="Skrede I."/>
            <person name="Drula E."/>
            <person name="Henrissat B."/>
            <person name="Morin E."/>
            <person name="Kohler A."/>
            <person name="Barry K."/>
            <person name="LaButti K."/>
            <person name="Morin E."/>
            <person name="Salamov A."/>
            <person name="Lipzen A."/>
            <person name="Mereny Z."/>
            <person name="Hegedus B."/>
            <person name="Baldrian P."/>
            <person name="Stursova M."/>
            <person name="Weitz H."/>
            <person name="Taylor A."/>
            <person name="Grigoriev I.V."/>
            <person name="Nagy L.G."/>
            <person name="Martin F."/>
            <person name="Kauserud H."/>
        </authorList>
    </citation>
    <scope>NUCLEOTIDE SEQUENCE</scope>
    <source>
        <strain evidence="2">CBHHK188m</strain>
    </source>
</reference>